<evidence type="ECO:0000256" key="3">
    <source>
        <dbReference type="ARBA" id="ARBA00022989"/>
    </source>
</evidence>
<keyword evidence="4 6" id="KW-0472">Membrane</keyword>
<dbReference type="PANTHER" id="PTHR33048:SF47">
    <property type="entry name" value="INTEGRAL MEMBRANE PROTEIN-RELATED"/>
    <property type="match status" value="1"/>
</dbReference>
<evidence type="ECO:0000313" key="8">
    <source>
        <dbReference type="EMBL" id="KAF2230137.1"/>
    </source>
</evidence>
<name>A0A6A6GWP8_VIRVR</name>
<dbReference type="Proteomes" id="UP000800092">
    <property type="component" value="Unassembled WGS sequence"/>
</dbReference>
<evidence type="ECO:0000313" key="9">
    <source>
        <dbReference type="Proteomes" id="UP000800092"/>
    </source>
</evidence>
<dbReference type="OrthoDB" id="5429740at2759"/>
<feature type="transmembrane region" description="Helical" evidence="6">
    <location>
        <begin position="129"/>
        <end position="151"/>
    </location>
</feature>
<dbReference type="InterPro" id="IPR052337">
    <property type="entry name" value="SAT4-like"/>
</dbReference>
<organism evidence="8 9">
    <name type="scientific">Viridothelium virens</name>
    <name type="common">Speckled blister lichen</name>
    <name type="synonym">Trypethelium virens</name>
    <dbReference type="NCBI Taxonomy" id="1048519"/>
    <lineage>
        <taxon>Eukaryota</taxon>
        <taxon>Fungi</taxon>
        <taxon>Dikarya</taxon>
        <taxon>Ascomycota</taxon>
        <taxon>Pezizomycotina</taxon>
        <taxon>Dothideomycetes</taxon>
        <taxon>Dothideomycetes incertae sedis</taxon>
        <taxon>Trypetheliales</taxon>
        <taxon>Trypetheliaceae</taxon>
        <taxon>Viridothelium</taxon>
    </lineage>
</organism>
<comment type="similarity">
    <text evidence="5">Belongs to the SAT4 family.</text>
</comment>
<feature type="transmembrane region" description="Helical" evidence="6">
    <location>
        <begin position="209"/>
        <end position="229"/>
    </location>
</feature>
<feature type="transmembrane region" description="Helical" evidence="6">
    <location>
        <begin position="171"/>
        <end position="197"/>
    </location>
</feature>
<gene>
    <name evidence="8" type="ORF">EV356DRAFT_520173</name>
</gene>
<feature type="domain" description="Rhodopsin" evidence="7">
    <location>
        <begin position="35"/>
        <end position="269"/>
    </location>
</feature>
<evidence type="ECO:0000256" key="5">
    <source>
        <dbReference type="ARBA" id="ARBA00038359"/>
    </source>
</evidence>
<accession>A0A6A6GWP8</accession>
<comment type="subcellular location">
    <subcellularLocation>
        <location evidence="1">Membrane</location>
        <topology evidence="1">Multi-pass membrane protein</topology>
    </subcellularLocation>
</comment>
<dbReference type="AlphaFoldDB" id="A0A6A6GWP8"/>
<feature type="transmembrane region" description="Helical" evidence="6">
    <location>
        <begin position="51"/>
        <end position="70"/>
    </location>
</feature>
<keyword evidence="3 6" id="KW-1133">Transmembrane helix</keyword>
<evidence type="ECO:0000256" key="1">
    <source>
        <dbReference type="ARBA" id="ARBA00004141"/>
    </source>
</evidence>
<proteinExistence type="inferred from homology"/>
<feature type="transmembrane region" description="Helical" evidence="6">
    <location>
        <begin position="97"/>
        <end position="117"/>
    </location>
</feature>
<keyword evidence="9" id="KW-1185">Reference proteome</keyword>
<sequence>MSPEQLRILSEQNNGYRTYVAVGFTIGITCVTILLRVLARKVKKLSLGADDYMIFIGAGFTIITAGFWIWGVQNGIGRHLITLESQQIINYFKADYIIYQTYGVALTSIKLSILLFYRRIFVTRSFRLQVNIVGALVIVWLFVNAFVAAFQCNPVKKEWMVEIPGKCMDPLNYIVGVHSTNIALDFIILALPMSGVWRLQMSVSKKIGVAAIFLLGGLSIIIAIIRLIVILKAELDDITWYTGIASWTCVEPGVEVLSVSLPSMAPFLQGRKFLADLHSSFRSLLSFSRKSNPDSESGVSGGFCEIGRSTRNLDPADHEWSSSATRAKAINEESDHIPLHSIRVTDQVDIA</sequence>
<evidence type="ECO:0000259" key="7">
    <source>
        <dbReference type="Pfam" id="PF20684"/>
    </source>
</evidence>
<evidence type="ECO:0000256" key="2">
    <source>
        <dbReference type="ARBA" id="ARBA00022692"/>
    </source>
</evidence>
<dbReference type="EMBL" id="ML991847">
    <property type="protein sequence ID" value="KAF2230137.1"/>
    <property type="molecule type" value="Genomic_DNA"/>
</dbReference>
<dbReference type="PANTHER" id="PTHR33048">
    <property type="entry name" value="PTH11-LIKE INTEGRAL MEMBRANE PROTEIN (AFU_ORTHOLOGUE AFUA_5G11245)"/>
    <property type="match status" value="1"/>
</dbReference>
<dbReference type="GO" id="GO:0016020">
    <property type="term" value="C:membrane"/>
    <property type="evidence" value="ECO:0007669"/>
    <property type="project" value="UniProtKB-SubCell"/>
</dbReference>
<dbReference type="InterPro" id="IPR049326">
    <property type="entry name" value="Rhodopsin_dom_fungi"/>
</dbReference>
<keyword evidence="2 6" id="KW-0812">Transmembrane</keyword>
<dbReference type="Pfam" id="PF20684">
    <property type="entry name" value="Fung_rhodopsin"/>
    <property type="match status" value="1"/>
</dbReference>
<evidence type="ECO:0000256" key="6">
    <source>
        <dbReference type="SAM" id="Phobius"/>
    </source>
</evidence>
<feature type="transmembrane region" description="Helical" evidence="6">
    <location>
        <begin position="20"/>
        <end position="39"/>
    </location>
</feature>
<reference evidence="8" key="1">
    <citation type="journal article" date="2020" name="Stud. Mycol.">
        <title>101 Dothideomycetes genomes: a test case for predicting lifestyles and emergence of pathogens.</title>
        <authorList>
            <person name="Haridas S."/>
            <person name="Albert R."/>
            <person name="Binder M."/>
            <person name="Bloem J."/>
            <person name="Labutti K."/>
            <person name="Salamov A."/>
            <person name="Andreopoulos B."/>
            <person name="Baker S."/>
            <person name="Barry K."/>
            <person name="Bills G."/>
            <person name="Bluhm B."/>
            <person name="Cannon C."/>
            <person name="Castanera R."/>
            <person name="Culley D."/>
            <person name="Daum C."/>
            <person name="Ezra D."/>
            <person name="Gonzalez J."/>
            <person name="Henrissat B."/>
            <person name="Kuo A."/>
            <person name="Liang C."/>
            <person name="Lipzen A."/>
            <person name="Lutzoni F."/>
            <person name="Magnuson J."/>
            <person name="Mondo S."/>
            <person name="Nolan M."/>
            <person name="Ohm R."/>
            <person name="Pangilinan J."/>
            <person name="Park H.-J."/>
            <person name="Ramirez L."/>
            <person name="Alfaro M."/>
            <person name="Sun H."/>
            <person name="Tritt A."/>
            <person name="Yoshinaga Y."/>
            <person name="Zwiers L.-H."/>
            <person name="Turgeon B."/>
            <person name="Goodwin S."/>
            <person name="Spatafora J."/>
            <person name="Crous P."/>
            <person name="Grigoriev I."/>
        </authorList>
    </citation>
    <scope>NUCLEOTIDE SEQUENCE</scope>
    <source>
        <strain evidence="8">Tuck. ex Michener</strain>
    </source>
</reference>
<protein>
    <recommendedName>
        <fullName evidence="7">Rhodopsin domain-containing protein</fullName>
    </recommendedName>
</protein>
<evidence type="ECO:0000256" key="4">
    <source>
        <dbReference type="ARBA" id="ARBA00023136"/>
    </source>
</evidence>